<dbReference type="InterPro" id="IPR001254">
    <property type="entry name" value="Trypsin_dom"/>
</dbReference>
<name>A0A3Q0JFT1_DIACI</name>
<feature type="signal peptide" evidence="5">
    <location>
        <begin position="1"/>
        <end position="18"/>
    </location>
</feature>
<accession>A0A3Q0JFT1</accession>
<feature type="non-terminal residue" evidence="8">
    <location>
        <position position="1072"/>
    </location>
</feature>
<comment type="function">
    <text evidence="4">Involved in nonsense-mediated decay (NMD) of mRNAs containing premature stop codons.</text>
</comment>
<protein>
    <recommendedName>
        <fullName evidence="3 4">Nonsense-mediated mRNA decay factor SMG8</fullName>
    </recommendedName>
</protein>
<evidence type="ECO:0000256" key="2">
    <source>
        <dbReference type="ARBA" id="ARBA00023161"/>
    </source>
</evidence>
<dbReference type="Gene3D" id="2.40.10.10">
    <property type="entry name" value="Trypsin-like serine proteases"/>
    <property type="match status" value="1"/>
</dbReference>
<dbReference type="Pfam" id="PF10220">
    <property type="entry name" value="Smg8_Smg9"/>
    <property type="match status" value="6"/>
</dbReference>
<dbReference type="GO" id="GO:0004252">
    <property type="term" value="F:serine-type endopeptidase activity"/>
    <property type="evidence" value="ECO:0007669"/>
    <property type="project" value="InterPro"/>
</dbReference>
<keyword evidence="5" id="KW-0732">Signal</keyword>
<dbReference type="InterPro" id="IPR009003">
    <property type="entry name" value="Peptidase_S1_PA"/>
</dbReference>
<feature type="domain" description="Peptidase S1" evidence="6">
    <location>
        <begin position="386"/>
        <end position="567"/>
    </location>
</feature>
<dbReference type="GeneID" id="103517761"/>
<dbReference type="PROSITE" id="PS50240">
    <property type="entry name" value="TRYPSIN_DOM"/>
    <property type="match status" value="1"/>
</dbReference>
<evidence type="ECO:0000256" key="5">
    <source>
        <dbReference type="SAM" id="SignalP"/>
    </source>
</evidence>
<dbReference type="InterPro" id="IPR043504">
    <property type="entry name" value="Peptidase_S1_PA_chymotrypsin"/>
</dbReference>
<gene>
    <name evidence="8" type="primary">LOC103517761</name>
</gene>
<dbReference type="STRING" id="121845.A0A3Q0JFT1"/>
<keyword evidence="7" id="KW-1185">Reference proteome</keyword>
<dbReference type="Proteomes" id="UP000079169">
    <property type="component" value="Unplaced"/>
</dbReference>
<dbReference type="InterPro" id="IPR019354">
    <property type="entry name" value="SMG8-like"/>
</dbReference>
<feature type="chain" id="PRO_5017993729" description="Nonsense-mediated mRNA decay factor SMG8" evidence="5">
    <location>
        <begin position="19"/>
        <end position="1072"/>
    </location>
</feature>
<keyword evidence="2 4" id="KW-0866">Nonsense-mediated mRNA decay</keyword>
<dbReference type="SUPFAM" id="SSF50494">
    <property type="entry name" value="Trypsin-like serine proteases"/>
    <property type="match status" value="1"/>
</dbReference>
<dbReference type="AlphaFoldDB" id="A0A3Q0JFT1"/>
<dbReference type="GO" id="GO:0006508">
    <property type="term" value="P:proteolysis"/>
    <property type="evidence" value="ECO:0007669"/>
    <property type="project" value="InterPro"/>
</dbReference>
<sequence length="1072" mass="121757">MFCIILLFLRSRLQSIVQEQLSQVHDISNDWLSLGRLCTPRLLFLFESCPRFLAQRSPDEDLGEEKEKLLRSFEMKLEDQIFNILRNSRVICHVSANALFSVPANRRYVYVQTSHNHLKRDWLDFFLTSLVTTPLHNSVPPESDDPWVPAYGLENEEHIMRPERHEFKLFLGDVLDDARYVREFDDDFGSHAYSRSLNTGHRIERPLLRTWISATSRLWRTLVVDEQSLVLAELSDKMDTDIKFSEERCSKVLPLAFNVYKDNLPSHYNTQFHETRVTPFIRSELQRSSSSGGGSGSGNTAGGSNKRLLAQLMRLHIVTPKAPVHVTLNPRVQPAPPPCPIFITGVTEPIRLTQSAYWGFLFVWSDLKNKHARAVLFLFLVSHVLILSHPSYTFDMSYIQLFKTLDLVRSRLQSIVQEQLSQVHDISNDWLSLGRLCTPRLLFLFESCPRFLAQRSPDEDLGEEKEKLLRSFEMKLEDQIFNILRNSRVICHGDSGGPLQVTSDTNQCIYKIVGVTSFGKFCGEKNSPGVYTRFDDDFGSHAYSRSLNTGHRIERPLLRTWISATSRLWRTLVVDEQSLVLAELSDKMDTDIKFSEERCSKVLPLAFNVYKDNLPSHYNTQFHETRVSQAFNSFSIHARGPLFDIFLTKLEDECIKYWTRGRQMCEVTSLKGNPCMNPLHKGGSGYSGYEFDSSRADLPIMEHSSGLRFMSSCDCGRTQAQREDPFSLREANYEFYQNVGVECGCVALEHYPFPVFQPSTEDFRAAQLFTNPEAKLLSRRDSLSMSLGKDLLLNATQPGTQGLSLAYASGHSLVSDVLTHHPISVTQAHTMARDSNPMSLASQQIVIQVCDSDPEPIRGYPIHVTPFILSSNMVPSSRMVPQVSQAFNSFSIHARGPLFDIFLTKLEDECIKYWTRGRQMCEVTSLKGNPCMNPLHKGVSLFARLQHHSKDGTWSKSSTSFTSRSTRKNKPVKDLNEFSVKIFIGVEYECPLGHRFMASAPDKILKTCGQGIVKDNGNKVTSSDMPLYFPCPCRFMASAPDKILKTCGQGIVKDNGNKVTSSDMPLYFPCPC</sequence>
<evidence type="ECO:0000313" key="8">
    <source>
        <dbReference type="RefSeq" id="XP_026685545.1"/>
    </source>
</evidence>
<reference evidence="8" key="1">
    <citation type="submission" date="2025-08" db="UniProtKB">
        <authorList>
            <consortium name="RefSeq"/>
        </authorList>
    </citation>
    <scope>IDENTIFICATION</scope>
</reference>
<proteinExistence type="inferred from homology"/>
<dbReference type="PaxDb" id="121845-A0A3Q0JFT1"/>
<dbReference type="RefSeq" id="XP_026685545.1">
    <property type="nucleotide sequence ID" value="XM_026829744.1"/>
</dbReference>
<dbReference type="GO" id="GO:0000184">
    <property type="term" value="P:nuclear-transcribed mRNA catabolic process, nonsense-mediated decay"/>
    <property type="evidence" value="ECO:0007669"/>
    <property type="project" value="UniProtKB-UniRule"/>
</dbReference>
<evidence type="ECO:0000256" key="3">
    <source>
        <dbReference type="ARBA" id="ARBA00029509"/>
    </source>
</evidence>
<dbReference type="PANTHER" id="PTHR13091:SF0">
    <property type="entry name" value="NONSENSE-MEDIATED MRNA DECAY FACTOR SMG8"/>
    <property type="match status" value="1"/>
</dbReference>
<evidence type="ECO:0000259" key="6">
    <source>
        <dbReference type="PROSITE" id="PS50240"/>
    </source>
</evidence>
<dbReference type="PANTHER" id="PTHR13091">
    <property type="entry name" value="AMPLIFIED IN BREAST CANCER 2-RELATED"/>
    <property type="match status" value="1"/>
</dbReference>
<evidence type="ECO:0000313" key="7">
    <source>
        <dbReference type="Proteomes" id="UP000079169"/>
    </source>
</evidence>
<comment type="similarity">
    <text evidence="1 4">Belongs to the SMG8 family.</text>
</comment>
<evidence type="ECO:0000256" key="1">
    <source>
        <dbReference type="ARBA" id="ARBA00006443"/>
    </source>
</evidence>
<organism evidence="7 8">
    <name type="scientific">Diaphorina citri</name>
    <name type="common">Asian citrus psyllid</name>
    <dbReference type="NCBI Taxonomy" id="121845"/>
    <lineage>
        <taxon>Eukaryota</taxon>
        <taxon>Metazoa</taxon>
        <taxon>Ecdysozoa</taxon>
        <taxon>Arthropoda</taxon>
        <taxon>Hexapoda</taxon>
        <taxon>Insecta</taxon>
        <taxon>Pterygota</taxon>
        <taxon>Neoptera</taxon>
        <taxon>Paraneoptera</taxon>
        <taxon>Hemiptera</taxon>
        <taxon>Sternorrhyncha</taxon>
        <taxon>Psylloidea</taxon>
        <taxon>Psyllidae</taxon>
        <taxon>Diaphorininae</taxon>
        <taxon>Diaphorina</taxon>
    </lineage>
</organism>
<dbReference type="KEGG" id="dci:103517761"/>
<evidence type="ECO:0000256" key="4">
    <source>
        <dbReference type="RuleBase" id="RU367133"/>
    </source>
</evidence>